<evidence type="ECO:0000256" key="4">
    <source>
        <dbReference type="SAM" id="SignalP"/>
    </source>
</evidence>
<dbReference type="Gene3D" id="2.40.420.20">
    <property type="match status" value="1"/>
</dbReference>
<dbReference type="Pfam" id="PF25967">
    <property type="entry name" value="RND-MFP_C"/>
    <property type="match status" value="1"/>
</dbReference>
<dbReference type="Pfam" id="PF25917">
    <property type="entry name" value="BSH_RND"/>
    <property type="match status" value="1"/>
</dbReference>
<evidence type="ECO:0000259" key="6">
    <source>
        <dbReference type="Pfam" id="PF25944"/>
    </source>
</evidence>
<dbReference type="EMBL" id="JBDJNQ010000010">
    <property type="protein sequence ID" value="MEN5379387.1"/>
    <property type="molecule type" value="Genomic_DNA"/>
</dbReference>
<feature type="domain" description="Multidrug resistance protein MdtA-like beta-barrel" evidence="6">
    <location>
        <begin position="206"/>
        <end position="281"/>
    </location>
</feature>
<proteinExistence type="inferred from homology"/>
<feature type="chain" id="PRO_5047496944" evidence="4">
    <location>
        <begin position="25"/>
        <end position="369"/>
    </location>
</feature>
<evidence type="ECO:0000256" key="3">
    <source>
        <dbReference type="SAM" id="Coils"/>
    </source>
</evidence>
<comment type="caution">
    <text evidence="8">The sequence shown here is derived from an EMBL/GenBank/DDBJ whole genome shotgun (WGS) entry which is preliminary data.</text>
</comment>
<dbReference type="InterPro" id="IPR058625">
    <property type="entry name" value="MdtA-like_BSH"/>
</dbReference>
<protein>
    <submittedName>
        <fullName evidence="8">Efflux RND transporter periplasmic adaptor subunit</fullName>
    </submittedName>
</protein>
<evidence type="ECO:0000313" key="8">
    <source>
        <dbReference type="EMBL" id="MEN5379387.1"/>
    </source>
</evidence>
<reference evidence="8 9" key="1">
    <citation type="submission" date="2024-04" db="EMBL/GenBank/DDBJ databases">
        <title>WGS of bacteria from Torrens River.</title>
        <authorList>
            <person name="Wyrsch E.R."/>
            <person name="Drigo B."/>
        </authorList>
    </citation>
    <scope>NUCLEOTIDE SEQUENCE [LARGE SCALE GENOMIC DNA]</scope>
    <source>
        <strain evidence="8 9">TWI391</strain>
    </source>
</reference>
<dbReference type="NCBIfam" id="TIGR01730">
    <property type="entry name" value="RND_mfp"/>
    <property type="match status" value="1"/>
</dbReference>
<dbReference type="InterPro" id="IPR058626">
    <property type="entry name" value="MdtA-like_b-barrel"/>
</dbReference>
<dbReference type="PANTHER" id="PTHR30158">
    <property type="entry name" value="ACRA/E-RELATED COMPONENT OF DRUG EFFLUX TRANSPORTER"/>
    <property type="match status" value="1"/>
</dbReference>
<feature type="domain" description="Multidrug resistance protein MdtA-like C-terminal permuted SH3" evidence="7">
    <location>
        <begin position="306"/>
        <end position="354"/>
    </location>
</feature>
<dbReference type="InterPro" id="IPR058627">
    <property type="entry name" value="MdtA-like_C"/>
</dbReference>
<keyword evidence="3" id="KW-0175">Coiled coil</keyword>
<dbReference type="Gene3D" id="2.40.30.170">
    <property type="match status" value="1"/>
</dbReference>
<dbReference type="RefSeq" id="WP_021188205.1">
    <property type="nucleotide sequence ID" value="NZ_JAOQNK010000001.1"/>
</dbReference>
<keyword evidence="4" id="KW-0732">Signal</keyword>
<feature type="signal peptide" evidence="4">
    <location>
        <begin position="1"/>
        <end position="24"/>
    </location>
</feature>
<name>A0ABV0C199_9SPHI</name>
<evidence type="ECO:0000313" key="9">
    <source>
        <dbReference type="Proteomes" id="UP001409291"/>
    </source>
</evidence>
<comment type="subcellular location">
    <subcellularLocation>
        <location evidence="1">Cell envelope</location>
    </subcellularLocation>
</comment>
<dbReference type="SUPFAM" id="SSF111369">
    <property type="entry name" value="HlyD-like secretion proteins"/>
    <property type="match status" value="1"/>
</dbReference>
<feature type="domain" description="Multidrug resistance protein MdtA-like barrel-sandwich hybrid" evidence="5">
    <location>
        <begin position="61"/>
        <end position="195"/>
    </location>
</feature>
<organism evidence="8 9">
    <name type="scientific">Sphingobacterium kitahiroshimense</name>
    <dbReference type="NCBI Taxonomy" id="470446"/>
    <lineage>
        <taxon>Bacteria</taxon>
        <taxon>Pseudomonadati</taxon>
        <taxon>Bacteroidota</taxon>
        <taxon>Sphingobacteriia</taxon>
        <taxon>Sphingobacteriales</taxon>
        <taxon>Sphingobacteriaceae</taxon>
        <taxon>Sphingobacterium</taxon>
    </lineage>
</organism>
<evidence type="ECO:0000256" key="1">
    <source>
        <dbReference type="ARBA" id="ARBA00004196"/>
    </source>
</evidence>
<dbReference type="Pfam" id="PF25944">
    <property type="entry name" value="Beta-barrel_RND"/>
    <property type="match status" value="1"/>
</dbReference>
<evidence type="ECO:0000256" key="2">
    <source>
        <dbReference type="ARBA" id="ARBA00009477"/>
    </source>
</evidence>
<accession>A0ABV0C199</accession>
<feature type="coiled-coil region" evidence="3">
    <location>
        <begin position="139"/>
        <end position="166"/>
    </location>
</feature>
<dbReference type="PANTHER" id="PTHR30158:SF23">
    <property type="entry name" value="MULTIDRUG RESISTANCE PROTEIN MEXA"/>
    <property type="match status" value="1"/>
</dbReference>
<evidence type="ECO:0000259" key="5">
    <source>
        <dbReference type="Pfam" id="PF25917"/>
    </source>
</evidence>
<keyword evidence="9" id="KW-1185">Reference proteome</keyword>
<sequence length="369" mass="41064">MKTRSMSWYALSCLAILSACTAKSNDKQVSTAPKKVPVSNLVVMDTTIYKDYIADIQSVKNIELRSRLSGFLEHIYVDEGAAVKKGQVLFRLSDEEYKADYARAKANFNAALTDVKKVVLELERTKDLAAKNIVSKTEVELLKLQYTAAESKVEEARSIMQQAKTQLNFTLVRAPFDGKIDRIPLKEGSLLEQGSLLTTVSSLNEVNVYFDISENEYLSIVSDSSFNKDSFNKDVKLILADGNPYPYPGKASIVESEFEKNTGSISLRARFSNPQGMLKHGASGKISVPIQTGDTKFVHQKSVFEIQDKTYVYILNKDKTVSMKSFEAGQRVGHYYIVNGGLSDTDQIVYEGVQSLKDGMKVEVIPVKL</sequence>
<gene>
    <name evidence="8" type="ORF">ABE541_19125</name>
</gene>
<dbReference type="PROSITE" id="PS51257">
    <property type="entry name" value="PROKAR_LIPOPROTEIN"/>
    <property type="match status" value="1"/>
</dbReference>
<dbReference type="InterPro" id="IPR006143">
    <property type="entry name" value="RND_pump_MFP"/>
</dbReference>
<comment type="similarity">
    <text evidence="2">Belongs to the membrane fusion protein (MFP) (TC 8.A.1) family.</text>
</comment>
<dbReference type="Proteomes" id="UP001409291">
    <property type="component" value="Unassembled WGS sequence"/>
</dbReference>
<evidence type="ECO:0000259" key="7">
    <source>
        <dbReference type="Pfam" id="PF25967"/>
    </source>
</evidence>
<dbReference type="Gene3D" id="1.10.287.470">
    <property type="entry name" value="Helix hairpin bin"/>
    <property type="match status" value="1"/>
</dbReference>
<dbReference type="Gene3D" id="2.40.50.100">
    <property type="match status" value="1"/>
</dbReference>